<dbReference type="Gene3D" id="1.20.140.160">
    <property type="match status" value="1"/>
</dbReference>
<protein>
    <submittedName>
        <fullName evidence="8">Alternative sigma factor SigF</fullName>
    </submittedName>
</protein>
<dbReference type="PANTHER" id="PTHR30385">
    <property type="entry name" value="SIGMA FACTOR F FLAGELLAR"/>
    <property type="match status" value="1"/>
</dbReference>
<dbReference type="NCBIfam" id="TIGR02937">
    <property type="entry name" value="sigma70-ECF"/>
    <property type="match status" value="1"/>
</dbReference>
<comment type="similarity">
    <text evidence="1">Belongs to the sigma-70 factor family.</text>
</comment>
<dbReference type="Pfam" id="PF04542">
    <property type="entry name" value="Sigma70_r2"/>
    <property type="match status" value="1"/>
</dbReference>
<dbReference type="PROSITE" id="PS50943">
    <property type="entry name" value="HTH_CROC1"/>
    <property type="match status" value="1"/>
</dbReference>
<evidence type="ECO:0000256" key="1">
    <source>
        <dbReference type="ARBA" id="ARBA00007788"/>
    </source>
</evidence>
<dbReference type="EMBL" id="AP023287">
    <property type="protein sequence ID" value="BCI53538.1"/>
    <property type="molecule type" value="Genomic_DNA"/>
</dbReference>
<dbReference type="InterPro" id="IPR014284">
    <property type="entry name" value="RNA_pol_sigma-70_dom"/>
</dbReference>
<dbReference type="InterPro" id="IPR013325">
    <property type="entry name" value="RNA_pol_sigma_r2"/>
</dbReference>
<dbReference type="CDD" id="cd06171">
    <property type="entry name" value="Sigma70_r4"/>
    <property type="match status" value="1"/>
</dbReference>
<evidence type="ECO:0000256" key="3">
    <source>
        <dbReference type="ARBA" id="ARBA00023015"/>
    </source>
</evidence>
<dbReference type="PRINTS" id="PR00046">
    <property type="entry name" value="SIGMA70FCT"/>
</dbReference>
<keyword evidence="2" id="KW-0749">Sporulation</keyword>
<dbReference type="InterPro" id="IPR007627">
    <property type="entry name" value="RNA_pol_sigma70_r2"/>
</dbReference>
<dbReference type="NCBIfam" id="TIGR02980">
    <property type="entry name" value="SigBFG"/>
    <property type="match status" value="1"/>
</dbReference>
<evidence type="ECO:0000313" key="8">
    <source>
        <dbReference type="EMBL" id="BCI53538.1"/>
    </source>
</evidence>
<dbReference type="InterPro" id="IPR001387">
    <property type="entry name" value="Cro/C1-type_HTH"/>
</dbReference>
<evidence type="ECO:0000256" key="5">
    <source>
        <dbReference type="ARBA" id="ARBA00023125"/>
    </source>
</evidence>
<dbReference type="InterPro" id="IPR014322">
    <property type="entry name" value="RNA_pol_sigma-B/F/G"/>
</dbReference>
<dbReference type="InterPro" id="IPR007630">
    <property type="entry name" value="RNA_pol_sigma70_r4"/>
</dbReference>
<keyword evidence="4" id="KW-0731">Sigma factor</keyword>
<evidence type="ECO:0000313" key="9">
    <source>
        <dbReference type="Proteomes" id="UP000515734"/>
    </source>
</evidence>
<gene>
    <name evidence="8" type="ORF">NIIDNTM18_28160</name>
</gene>
<dbReference type="NCBIfam" id="NF005514">
    <property type="entry name" value="PRK07122.1"/>
    <property type="match status" value="1"/>
</dbReference>
<proteinExistence type="inferred from homology"/>
<name>A0A6S6PBI2_9MYCO</name>
<dbReference type="SUPFAM" id="SSF88946">
    <property type="entry name" value="Sigma2 domain of RNA polymerase sigma factors"/>
    <property type="match status" value="1"/>
</dbReference>
<dbReference type="Pfam" id="PF04545">
    <property type="entry name" value="Sigma70_r4"/>
    <property type="match status" value="1"/>
</dbReference>
<dbReference type="InterPro" id="IPR007624">
    <property type="entry name" value="RNA_pol_sigma70_r3"/>
</dbReference>
<keyword evidence="5" id="KW-0238">DNA-binding</keyword>
<evidence type="ECO:0000256" key="6">
    <source>
        <dbReference type="ARBA" id="ARBA00023163"/>
    </source>
</evidence>
<dbReference type="Proteomes" id="UP000515734">
    <property type="component" value="Chromosome"/>
</dbReference>
<dbReference type="GO" id="GO:0030435">
    <property type="term" value="P:sporulation resulting in formation of a cellular spore"/>
    <property type="evidence" value="ECO:0007669"/>
    <property type="project" value="UniProtKB-KW"/>
</dbReference>
<keyword evidence="3" id="KW-0805">Transcription regulation</keyword>
<keyword evidence="6" id="KW-0804">Transcription</keyword>
<reference evidence="8 9" key="1">
    <citation type="submission" date="2020-07" db="EMBL/GenBank/DDBJ databases">
        <title>Complete genome sequence of Mycolicibacterium litorale like strain isolated from cardiac implantable electronic device infection.</title>
        <authorList>
            <person name="Fukano H."/>
            <person name="Miyama H."/>
            <person name="Hoshino Y."/>
        </authorList>
    </citation>
    <scope>NUCLEOTIDE SEQUENCE [LARGE SCALE GENOMIC DNA]</scope>
    <source>
        <strain evidence="8 9">NIIDNTM18</strain>
    </source>
</reference>
<dbReference type="GO" id="GO:0003677">
    <property type="term" value="F:DNA binding"/>
    <property type="evidence" value="ECO:0007669"/>
    <property type="project" value="UniProtKB-KW"/>
</dbReference>
<evidence type="ECO:0000256" key="2">
    <source>
        <dbReference type="ARBA" id="ARBA00022969"/>
    </source>
</evidence>
<accession>A0A6S6PBI2</accession>
<sequence>MTIIDDTPQVTVAKPSTRTQDDYADVPDMFRLLAALSAESPEFLRQRERIVTRCLPLADHIAFRYHRKGENLDDLVQIARVGLMHAVNRFDPENGANFLSFAVPTMLGEIRRHFRDNGWAMHVPRRLKDLHVQITRATPRLTQSLGRAPTASDLALELGADRQEVVECLVAGDSYSLRSIDSPISSADDTTRSLADTLGAVDGDMEHITDRESLRPLLAALSERERTVISLRFFASMTQTQIAERIGVSQMQVSRILAKTLQQLRDGMS</sequence>
<evidence type="ECO:0000259" key="7">
    <source>
        <dbReference type="PROSITE" id="PS50943"/>
    </source>
</evidence>
<dbReference type="GO" id="GO:0006352">
    <property type="term" value="P:DNA-templated transcription initiation"/>
    <property type="evidence" value="ECO:0007669"/>
    <property type="project" value="InterPro"/>
</dbReference>
<dbReference type="Pfam" id="PF04539">
    <property type="entry name" value="Sigma70_r3"/>
    <property type="match status" value="1"/>
</dbReference>
<dbReference type="PANTHER" id="PTHR30385:SF4">
    <property type="entry name" value="RNA POLYMERASE SIGMA-E FACTOR"/>
    <property type="match status" value="1"/>
</dbReference>
<dbReference type="Gene3D" id="1.20.120.1810">
    <property type="match status" value="1"/>
</dbReference>
<dbReference type="InterPro" id="IPR000943">
    <property type="entry name" value="RNA_pol_sigma70"/>
</dbReference>
<dbReference type="GO" id="GO:0016987">
    <property type="term" value="F:sigma factor activity"/>
    <property type="evidence" value="ECO:0007669"/>
    <property type="project" value="UniProtKB-KW"/>
</dbReference>
<organism evidence="8 9">
    <name type="scientific">Mycolicibacterium litorale</name>
    <dbReference type="NCBI Taxonomy" id="758802"/>
    <lineage>
        <taxon>Bacteria</taxon>
        <taxon>Bacillati</taxon>
        <taxon>Actinomycetota</taxon>
        <taxon>Actinomycetes</taxon>
        <taxon>Mycobacteriales</taxon>
        <taxon>Mycobacteriaceae</taxon>
        <taxon>Mycolicibacterium</taxon>
    </lineage>
</organism>
<dbReference type="SUPFAM" id="SSF88659">
    <property type="entry name" value="Sigma3 and sigma4 domains of RNA polymerase sigma factors"/>
    <property type="match status" value="2"/>
</dbReference>
<dbReference type="RefSeq" id="WP_185291569.1">
    <property type="nucleotide sequence ID" value="NZ_AP023287.1"/>
</dbReference>
<dbReference type="AlphaFoldDB" id="A0A6S6PBI2"/>
<feature type="domain" description="HTH cro/C1-type" evidence="7">
    <location>
        <begin position="237"/>
        <end position="256"/>
    </location>
</feature>
<evidence type="ECO:0000256" key="4">
    <source>
        <dbReference type="ARBA" id="ARBA00023082"/>
    </source>
</evidence>
<dbReference type="InterPro" id="IPR013324">
    <property type="entry name" value="RNA_pol_sigma_r3/r4-like"/>
</dbReference>